<dbReference type="InterPro" id="IPR036412">
    <property type="entry name" value="HAD-like_sf"/>
</dbReference>
<dbReference type="RefSeq" id="WP_189335626.1">
    <property type="nucleotide sequence ID" value="NZ_AP023356.1"/>
</dbReference>
<gene>
    <name evidence="1" type="ORF">Aiant_03430</name>
</gene>
<dbReference type="Gene3D" id="3.40.50.1000">
    <property type="entry name" value="HAD superfamily/HAD-like"/>
    <property type="match status" value="1"/>
</dbReference>
<dbReference type="SUPFAM" id="SSF56784">
    <property type="entry name" value="HAD-like"/>
    <property type="match status" value="1"/>
</dbReference>
<protein>
    <submittedName>
        <fullName evidence="1">Methoxymalonyl-ACP biosynthesis protein FkbH</fullName>
    </submittedName>
</protein>
<dbReference type="InterPro" id="IPR010033">
    <property type="entry name" value="HAD_SF_ppase_IIIC"/>
</dbReference>
<dbReference type="Gene3D" id="3.40.50.1110">
    <property type="entry name" value="SGNH hydrolase"/>
    <property type="match status" value="1"/>
</dbReference>
<sequence length="686" mass="74756">MNGALRLDEAVRLITVSGHHVLIDVARLQRITIAAEWLSLCERAAAGWATRDDLAESADPAHRPAAAAFVEFLLQRGFLVHHETRQHAALPDVVATGDLDTYWKPVAISAADLAPGKSELRPVRALLVGGCVAQFAADALVRAGLRRGLAVTPTHEWPAIRGRLRELVDRHQPDVAVLQPTVQPFLTGLWDDGVFAGPGERRRRLTVMKRALSSAIAEFAEALGARLGMVHNVAPLAVSPFGRYDFRQETSHREIVADLNRHIDEQVRQYPSLLVVDEERLAARHGAGLLFDDLLFPFGHHGGRPDPAIESPHQLPALGDALAEEYVAGYLAQHGLDRIKCVVVDLDNTLWPGIAADDGFGWVDGDATSRWIHLGLHQALRVLRQRGVLLVTCSKGTEAATLRAWDAAPAGPLLRPDDFVLHRINWDAKSANLADICDRLGVAPEATLFLDDNPVERAEVRRHLPGVRVPELAVWQFREFLLTEPGLESATATDEARQRTETTRAMLRRAELIEEGGADFLRELDVVARVWRAEPADLPRAAELLNRTNQFTTTAWRTTEAELAALTAGGAELYLMAVTDRFAEYGTVGACLIVGSTVRALAVSCRVIGLDVGPGFLAACLGNHPGDAGVTGRIVRTDRNHAAQDVFLRAGFAAAADGEFVLEPGGRLVDLGTLPQRFAVREETVR</sequence>
<dbReference type="InterPro" id="IPR023214">
    <property type="entry name" value="HAD_sf"/>
</dbReference>
<dbReference type="NCBIfam" id="TIGR01686">
    <property type="entry name" value="FkbH"/>
    <property type="match status" value="1"/>
</dbReference>
<dbReference type="Proteomes" id="UP000676967">
    <property type="component" value="Chromosome"/>
</dbReference>
<evidence type="ECO:0000313" key="2">
    <source>
        <dbReference type="Proteomes" id="UP000676967"/>
    </source>
</evidence>
<keyword evidence="2" id="KW-1185">Reference proteome</keyword>
<dbReference type="InterPro" id="IPR010037">
    <property type="entry name" value="FkbH_domain"/>
</dbReference>
<dbReference type="EMBL" id="AP023356">
    <property type="protein sequence ID" value="BCJ39686.1"/>
    <property type="molecule type" value="Genomic_DNA"/>
</dbReference>
<dbReference type="NCBIfam" id="TIGR01681">
    <property type="entry name" value="HAD-SF-IIIC"/>
    <property type="match status" value="1"/>
</dbReference>
<name>A0ABM7LKA9_9ACTN</name>
<proteinExistence type="predicted"/>
<accession>A0ABM7LKA9</accession>
<organism evidence="1 2">
    <name type="scientific">Actinoplanes ianthinogenes</name>
    <dbReference type="NCBI Taxonomy" id="122358"/>
    <lineage>
        <taxon>Bacteria</taxon>
        <taxon>Bacillati</taxon>
        <taxon>Actinomycetota</taxon>
        <taxon>Actinomycetes</taxon>
        <taxon>Micromonosporales</taxon>
        <taxon>Micromonosporaceae</taxon>
        <taxon>Actinoplanes</taxon>
    </lineage>
</organism>
<evidence type="ECO:0000313" key="1">
    <source>
        <dbReference type="EMBL" id="BCJ39686.1"/>
    </source>
</evidence>
<dbReference type="InterPro" id="IPR036514">
    <property type="entry name" value="SGNH_hydro_sf"/>
</dbReference>
<reference evidence="1 2" key="1">
    <citation type="submission" date="2020-08" db="EMBL/GenBank/DDBJ databases">
        <title>Whole genome shotgun sequence of Actinoplanes ianthinogenes NBRC 13996.</title>
        <authorList>
            <person name="Komaki H."/>
            <person name="Tamura T."/>
        </authorList>
    </citation>
    <scope>NUCLEOTIDE SEQUENCE [LARGE SCALE GENOMIC DNA]</scope>
    <source>
        <strain evidence="1 2">NBRC 13996</strain>
    </source>
</reference>